<evidence type="ECO:0000256" key="1">
    <source>
        <dbReference type="SAM" id="SignalP"/>
    </source>
</evidence>
<keyword evidence="3" id="KW-1185">Reference proteome</keyword>
<evidence type="ECO:0000313" key="2">
    <source>
        <dbReference type="EMBL" id="QFI40193.1"/>
    </source>
</evidence>
<feature type="chain" id="PRO_5023871799" evidence="1">
    <location>
        <begin position="28"/>
        <end position="179"/>
    </location>
</feature>
<dbReference type="Gene3D" id="3.15.10.40">
    <property type="entry name" value="Uncharacterised protein PF07273, DUF1439"/>
    <property type="match status" value="1"/>
</dbReference>
<dbReference type="AlphaFoldDB" id="A0A5J6WPW6"/>
<dbReference type="EMBL" id="CP044399">
    <property type="protein sequence ID" value="QFI40193.1"/>
    <property type="molecule type" value="Genomic_DNA"/>
</dbReference>
<accession>A0A5J6WPW6</accession>
<reference evidence="2 3" key="1">
    <citation type="submission" date="2019-09" db="EMBL/GenBank/DDBJ databases">
        <title>Hybrid Assembly of the complete Genome of the Deep-Sea Bacterium Moritella marina from long Nanopore and Illumina reads.</title>
        <authorList>
            <person name="Magin S."/>
            <person name="Georgoulis A."/>
            <person name="Papadimitriou K."/>
            <person name="Iliakis G."/>
            <person name="Vorgias C.E."/>
        </authorList>
    </citation>
    <scope>NUCLEOTIDE SEQUENCE [LARGE SCALE GENOMIC DNA]</scope>
    <source>
        <strain evidence="2 3">MP-1</strain>
    </source>
</reference>
<protein>
    <submittedName>
        <fullName evidence="2">DUF1439 domain-containing protein</fullName>
    </submittedName>
</protein>
<feature type="signal peptide" evidence="1">
    <location>
        <begin position="1"/>
        <end position="27"/>
    </location>
</feature>
<evidence type="ECO:0000313" key="3">
    <source>
        <dbReference type="Proteomes" id="UP000327424"/>
    </source>
</evidence>
<keyword evidence="1" id="KW-0732">Signal</keyword>
<gene>
    <name evidence="2" type="ORF">FR932_03945</name>
</gene>
<proteinExistence type="predicted"/>
<sequence length="179" mass="20270">MKNRVKVMNKLMVPLLLLCAFVFPAQALTVKFSEAELQEKVSNAMPLVRKTSFMTVELTNPILTLAKDKNEIELQLNVKLLMGELANKGYARLTGSLRYKAEDAAFYVTNMQVHEVRVEGMPEFFTPQVKQMAEQVVNPVLDKMPIYKLKDDVTQTMIKAVLESIEVHNKTLIATLNVI</sequence>
<dbReference type="Proteomes" id="UP000327424">
    <property type="component" value="Chromosome"/>
</dbReference>
<name>A0A5J6WPW6_MORMI</name>
<dbReference type="KEGG" id="mmaa:FR932_03945"/>
<dbReference type="OrthoDB" id="6385269at2"/>
<dbReference type="InterPro" id="IPR010835">
    <property type="entry name" value="DUF1439"/>
</dbReference>
<organism evidence="2 3">
    <name type="scientific">Moritella marina ATCC 15381</name>
    <dbReference type="NCBI Taxonomy" id="1202962"/>
    <lineage>
        <taxon>Bacteria</taxon>
        <taxon>Pseudomonadati</taxon>
        <taxon>Pseudomonadota</taxon>
        <taxon>Gammaproteobacteria</taxon>
        <taxon>Alteromonadales</taxon>
        <taxon>Moritellaceae</taxon>
        <taxon>Moritella</taxon>
    </lineage>
</organism>
<dbReference type="Pfam" id="PF07273">
    <property type="entry name" value="DUF1439"/>
    <property type="match status" value="1"/>
</dbReference>